<dbReference type="AlphaFoldDB" id="A0ABD5LSB7"/>
<dbReference type="EMBL" id="JADQCH020000001">
    <property type="protein sequence ID" value="MEY2343486.1"/>
    <property type="molecule type" value="Genomic_DNA"/>
</dbReference>
<proteinExistence type="predicted"/>
<organism evidence="1">
    <name type="scientific">Proteus mirabilis</name>
    <dbReference type="NCBI Taxonomy" id="584"/>
    <lineage>
        <taxon>Bacteria</taxon>
        <taxon>Pseudomonadati</taxon>
        <taxon>Pseudomonadota</taxon>
        <taxon>Gammaproteobacteria</taxon>
        <taxon>Enterobacterales</taxon>
        <taxon>Morganellaceae</taxon>
        <taxon>Proteus</taxon>
    </lineage>
</organism>
<name>A0ABD5LSB7_PROMI</name>
<accession>A0ABD5LSB7</accession>
<sequence>MDVYIVDAQGNEVSSRETINFDSVSKVMDERTREARLKLIGSQFDRNAQYTLVLENAEMRTRYSQYAVTIDLAFQDDFSKGKYI</sequence>
<comment type="caution">
    <text evidence="1">The sequence shown here is derived from an EMBL/GenBank/DDBJ whole genome shotgun (WGS) entry which is preliminary data.</text>
</comment>
<evidence type="ECO:0000313" key="1">
    <source>
        <dbReference type="EMBL" id="MEY2343486.1"/>
    </source>
</evidence>
<protein>
    <submittedName>
        <fullName evidence="1">Uncharacterized protein</fullName>
    </submittedName>
</protein>
<reference evidence="1" key="1">
    <citation type="submission" date="2021-05" db="EMBL/GenBank/DDBJ databases">
        <title>First report of NDM-5 and VEB-6 producing Proteus mirabilis isolated from blood of a sepsis patient in Kolkata, India.</title>
        <authorList>
            <person name="Halder G."/>
            <person name="Chaudhuri B."/>
            <person name="Dutta S."/>
        </authorList>
    </citation>
    <scope>NUCLEOTIDE SEQUENCE [LARGE SCALE GENOMIC DNA]</scope>
    <source>
        <strain evidence="1">7049</strain>
    </source>
</reference>
<gene>
    <name evidence="1" type="ORF">I3679_000815</name>
</gene>